<proteinExistence type="predicted"/>
<organism evidence="1 2">
    <name type="scientific">Candidatus Woesebacteria bacterium RBG_16_42_24</name>
    <dbReference type="NCBI Taxonomy" id="1802485"/>
    <lineage>
        <taxon>Bacteria</taxon>
        <taxon>Candidatus Woeseibacteriota</taxon>
    </lineage>
</organism>
<dbReference type="EMBL" id="MGFX01000004">
    <property type="protein sequence ID" value="OGM15495.1"/>
    <property type="molecule type" value="Genomic_DNA"/>
</dbReference>
<comment type="caution">
    <text evidence="1">The sequence shown here is derived from an EMBL/GenBank/DDBJ whole genome shotgun (WGS) entry which is preliminary data.</text>
</comment>
<reference evidence="1 2" key="1">
    <citation type="journal article" date="2016" name="Nat. Commun.">
        <title>Thousands of microbial genomes shed light on interconnected biogeochemical processes in an aquifer system.</title>
        <authorList>
            <person name="Anantharaman K."/>
            <person name="Brown C.T."/>
            <person name="Hug L.A."/>
            <person name="Sharon I."/>
            <person name="Castelle C.J."/>
            <person name="Probst A.J."/>
            <person name="Thomas B.C."/>
            <person name="Singh A."/>
            <person name="Wilkins M.J."/>
            <person name="Karaoz U."/>
            <person name="Brodie E.L."/>
            <person name="Williams K.H."/>
            <person name="Hubbard S.S."/>
            <person name="Banfield J.F."/>
        </authorList>
    </citation>
    <scope>NUCLEOTIDE SEQUENCE [LARGE SCALE GENOMIC DNA]</scope>
</reference>
<gene>
    <name evidence="1" type="ORF">A2V97_00490</name>
</gene>
<dbReference type="Proteomes" id="UP000177382">
    <property type="component" value="Unassembled WGS sequence"/>
</dbReference>
<accession>A0A1F7XMJ3</accession>
<dbReference type="AlphaFoldDB" id="A0A1F7XMJ3"/>
<sequence>MTITQKDLDEIEHRLSETFITKGDFTEYKSGLFDRLDQIVKNTSNTNTEVELVENRVSKIEEKLQIAR</sequence>
<name>A0A1F7XMJ3_9BACT</name>
<protein>
    <submittedName>
        <fullName evidence="1">Uncharacterized protein</fullName>
    </submittedName>
</protein>
<evidence type="ECO:0000313" key="2">
    <source>
        <dbReference type="Proteomes" id="UP000177382"/>
    </source>
</evidence>
<evidence type="ECO:0000313" key="1">
    <source>
        <dbReference type="EMBL" id="OGM15495.1"/>
    </source>
</evidence>